<dbReference type="Proteomes" id="UP000730161">
    <property type="component" value="Unassembled WGS sequence"/>
</dbReference>
<proteinExistence type="predicted"/>
<protein>
    <recommendedName>
        <fullName evidence="3">PglZ domain-containing protein</fullName>
    </recommendedName>
</protein>
<gene>
    <name evidence="1" type="ORF">RJ53_02760</name>
</gene>
<evidence type="ECO:0000313" key="2">
    <source>
        <dbReference type="Proteomes" id="UP000730161"/>
    </source>
</evidence>
<organism evidence="1 2">
    <name type="scientific">Methanocalculus chunghsingensis</name>
    <dbReference type="NCBI Taxonomy" id="156457"/>
    <lineage>
        <taxon>Archaea</taxon>
        <taxon>Methanobacteriati</taxon>
        <taxon>Methanobacteriota</taxon>
        <taxon>Stenosarchaea group</taxon>
        <taxon>Methanomicrobia</taxon>
        <taxon>Methanomicrobiales</taxon>
        <taxon>Methanocalculaceae</taxon>
        <taxon>Methanocalculus</taxon>
    </lineage>
</organism>
<comment type="caution">
    <text evidence="1">The sequence shown here is derived from an EMBL/GenBank/DDBJ whole genome shotgun (WGS) entry which is preliminary data.</text>
</comment>
<evidence type="ECO:0000313" key="1">
    <source>
        <dbReference type="EMBL" id="MBR1368481.1"/>
    </source>
</evidence>
<name>A0A8J7W6A3_9EURY</name>
<dbReference type="OrthoDB" id="275208at2157"/>
<dbReference type="NCBIfam" id="NF033450">
    <property type="entry name" value="BREX_PglZ_1_B"/>
    <property type="match status" value="1"/>
</dbReference>
<dbReference type="RefSeq" id="WP_211530109.1">
    <property type="nucleotide sequence ID" value="NZ_JWHL01000003.1"/>
</dbReference>
<accession>A0A8J7W6A3</accession>
<evidence type="ECO:0008006" key="3">
    <source>
        <dbReference type="Google" id="ProtNLM"/>
    </source>
</evidence>
<reference evidence="1" key="1">
    <citation type="submission" date="2014-12" db="EMBL/GenBank/DDBJ databases">
        <authorList>
            <person name="Huang H.-H."/>
            <person name="Chen S.-C."/>
            <person name="Lai M.-C."/>
        </authorList>
    </citation>
    <scope>NUCLEOTIDE SEQUENCE</scope>
    <source>
        <strain evidence="1">K1F9705b</strain>
    </source>
</reference>
<dbReference type="AlphaFoldDB" id="A0A8J7W6A3"/>
<dbReference type="EMBL" id="JWHL01000003">
    <property type="protein sequence ID" value="MBR1368481.1"/>
    <property type="molecule type" value="Genomic_DNA"/>
</dbReference>
<sequence length="765" mass="85338">MKTTFLETVHNALKNATTEYNRNDAAPPVALLWTDPTEEWRPVVSLLKKTFQMPIMTLGSYDPDSWQGPAIYLRCLLEETIPDTTFPKGDCPIIYLPGYSRDAFRNSRDCPDMIKPLIELQYRGLLWSHKNGRDWTIAGFLQANYSIETQPDQATKDALRSSIEKLCQETIQTLRSNQPLKAGFFTSLTHPDEKKQILLWMNAPEEERGKMSQGDWTSFRFICKSDYKFDPQIDGVATAAEKLASQEERRWQQIWERFIETPERFPDIPNLLRNLVRPSFIVFKDSWPQINDEEEKKLHTDLLALEQVSAREAAETIQRLEKAHAERRSWVWAAVGESPLAMALQPLNELAELSAHYTFGGTLDEQARRYTETLYMADNAILRSLEYATDADTTKAVTTAIRAVALNWLSARAEEFQKAWCSSPPEQMKQTSPPVVGEVLLFVDGLRMDCGHRLKKILGDAGEECSLSYRYSVLPTLTETAKPAVMPIAGELASGEGLTPCTQSGAAAEIQALRRLLEAHSYQVLKEGEYGDPAGSAWTEIGNIDHSGHDRGIALASTLDHELSLIGNRVHSLLQSGWSQVRIVTDHGWVLIPGGLQKTDLPPAYTVVKKGRCARLHPDVQVSYPVLPWFWDRNVRIALAPGITCFEAGKEFDHGGLSPEEAVVPEIIVRRGGGVQSVIEVEPPVWRGLRLSVDTSGAEGSRIDIREKPGDPATSLLEASKTIPADGKVSLVIPDDRFEGTEAFIVILDDNGNPSAQRKVIIGGE</sequence>
<keyword evidence="2" id="KW-1185">Reference proteome</keyword>